<proteinExistence type="predicted"/>
<reference evidence="2" key="1">
    <citation type="journal article" date="2010" name="Science">
        <title>Plasticity of animal genome architecture unmasked by rapid evolution of a pelagic tunicate.</title>
        <authorList>
            <person name="Denoeud F."/>
            <person name="Henriet S."/>
            <person name="Mungpakdee S."/>
            <person name="Aury J.M."/>
            <person name="Da Silva C."/>
            <person name="Brinkmann H."/>
            <person name="Mikhaleva J."/>
            <person name="Olsen L.C."/>
            <person name="Jubin C."/>
            <person name="Canestro C."/>
            <person name="Bouquet J.M."/>
            <person name="Danks G."/>
            <person name="Poulain J."/>
            <person name="Campsteijn C."/>
            <person name="Adamski M."/>
            <person name="Cross I."/>
            <person name="Yadetie F."/>
            <person name="Muffato M."/>
            <person name="Louis A."/>
            <person name="Butcher S."/>
            <person name="Tsagkogeorga G."/>
            <person name="Konrad A."/>
            <person name="Singh S."/>
            <person name="Jensen M.F."/>
            <person name="Cong E.H."/>
            <person name="Eikeseth-Otteraa H."/>
            <person name="Noel B."/>
            <person name="Anthouard V."/>
            <person name="Porcel B.M."/>
            <person name="Kachouri-Lafond R."/>
            <person name="Nishino A."/>
            <person name="Ugolini M."/>
            <person name="Chourrout P."/>
            <person name="Nishida H."/>
            <person name="Aasland R."/>
            <person name="Huzurbazar S."/>
            <person name="Westhof E."/>
            <person name="Delsuc F."/>
            <person name="Lehrach H."/>
            <person name="Reinhardt R."/>
            <person name="Weissenbach J."/>
            <person name="Roy S.W."/>
            <person name="Artiguenave F."/>
            <person name="Postlethwait J.H."/>
            <person name="Manak J.R."/>
            <person name="Thompson E.M."/>
            <person name="Jaillon O."/>
            <person name="Du Pasquier L."/>
            <person name="Boudinot P."/>
            <person name="Liberles D.A."/>
            <person name="Volff J.N."/>
            <person name="Philippe H."/>
            <person name="Lenhard B."/>
            <person name="Roest Crollius H."/>
            <person name="Wincker P."/>
            <person name="Chourrout D."/>
        </authorList>
    </citation>
    <scope>NUCLEOTIDE SEQUENCE [LARGE SCALE GENOMIC DNA]</scope>
</reference>
<dbReference type="AlphaFoldDB" id="E4Y7G9"/>
<evidence type="ECO:0000256" key="1">
    <source>
        <dbReference type="SAM" id="Phobius"/>
    </source>
</evidence>
<keyword evidence="1" id="KW-1133">Transmembrane helix</keyword>
<keyword evidence="1" id="KW-0812">Transmembrane</keyword>
<feature type="transmembrane region" description="Helical" evidence="1">
    <location>
        <begin position="54"/>
        <end position="74"/>
    </location>
</feature>
<accession>E4Y7G9</accession>
<feature type="non-terminal residue" evidence="2">
    <location>
        <position position="1"/>
    </location>
</feature>
<keyword evidence="1" id="KW-0472">Membrane</keyword>
<sequence length="100" mass="11417">PGPSSNQNSFERPVMNSARPVFSDSMFIIPEQNYTRGDFKLLPPKASAKMRRQALFASLGGLMIAIFMLSFIIWRCAKTTCKAKEKESDLPRKHRARNRK</sequence>
<protein>
    <submittedName>
        <fullName evidence="2">Uncharacterized protein</fullName>
    </submittedName>
</protein>
<name>E4Y7G9_OIKDI</name>
<organism evidence="2">
    <name type="scientific">Oikopleura dioica</name>
    <name type="common">Tunicate</name>
    <dbReference type="NCBI Taxonomy" id="34765"/>
    <lineage>
        <taxon>Eukaryota</taxon>
        <taxon>Metazoa</taxon>
        <taxon>Chordata</taxon>
        <taxon>Tunicata</taxon>
        <taxon>Appendicularia</taxon>
        <taxon>Copelata</taxon>
        <taxon>Oikopleuridae</taxon>
        <taxon>Oikopleura</taxon>
    </lineage>
</organism>
<gene>
    <name evidence="2" type="ORF">GSOID_T00025481001</name>
</gene>
<evidence type="ECO:0000313" key="2">
    <source>
        <dbReference type="EMBL" id="CBY31569.1"/>
    </source>
</evidence>
<dbReference type="Proteomes" id="UP000011014">
    <property type="component" value="Unassembled WGS sequence"/>
</dbReference>
<dbReference type="EMBL" id="FN654309">
    <property type="protein sequence ID" value="CBY31569.1"/>
    <property type="molecule type" value="Genomic_DNA"/>
</dbReference>